<feature type="domain" description="N,N-dimethylformamidase beta subunit-like C-terminal" evidence="2">
    <location>
        <begin position="64"/>
        <end position="425"/>
    </location>
</feature>
<dbReference type="Proteomes" id="UP000805614">
    <property type="component" value="Unassembled WGS sequence"/>
</dbReference>
<accession>A0ABR7LKI0</accession>
<evidence type="ECO:0000313" key="3">
    <source>
        <dbReference type="EMBL" id="MBC6465255.1"/>
    </source>
</evidence>
<evidence type="ECO:0000256" key="1">
    <source>
        <dbReference type="SAM" id="MobiDB-lite"/>
    </source>
</evidence>
<proteinExistence type="predicted"/>
<organism evidence="3 4">
    <name type="scientific">Actinomadura alba</name>
    <dbReference type="NCBI Taxonomy" id="406431"/>
    <lineage>
        <taxon>Bacteria</taxon>
        <taxon>Bacillati</taxon>
        <taxon>Actinomycetota</taxon>
        <taxon>Actinomycetes</taxon>
        <taxon>Streptosporangiales</taxon>
        <taxon>Thermomonosporaceae</taxon>
        <taxon>Actinomadura</taxon>
    </lineage>
</organism>
<protein>
    <recommendedName>
        <fullName evidence="2">N,N-dimethylformamidase beta subunit-like C-terminal domain-containing protein</fullName>
    </recommendedName>
</protein>
<sequence length="470" mass="51914">MTTSSTPARSATEVEVENARPGTPDWRVRKVGSEHEIEGFADHVSVLPGESFRLFVSTTTKGFTVEAFRMGWYGGALARRVWAAPRRPGIEQAPARVEGRTNTVTAPWKPSLTVPTQDWPAGSYLLRLRADSGAQRYVPITVRSSDLAGKIAILNGTTTWQAYNLWGGHSLYEGPYGYESRSRAVSFDRPYDKDGAVKFMAYEQPAIALAERLGLPLAYTTDNDLHARPGLLDQARGLAVLGHDEYWSTEMRKATTRARDAGMNIAFLGANEVNRHIRFDATKLGEDRLVICYKGMDDPIAAKRPAEVTIDWRLAAKPWPESDLTGVFYECNPAEAAYVVTRPRHWLFAGTRVRKGQRFPGMVGPEYDRVDLRVKTPRPIEIIAHSPVRCLNLDSHADSAYYTVPSGAGVFAAGTMRWVCAMRGRRCGHGVTDSAKHFVERVTETLLRGMAAGPLGLAHPARDNAERVGS</sequence>
<dbReference type="InterPro" id="IPR046540">
    <property type="entry name" value="DMFA2_C"/>
</dbReference>
<keyword evidence="4" id="KW-1185">Reference proteome</keyword>
<evidence type="ECO:0000259" key="2">
    <source>
        <dbReference type="Pfam" id="PF20254"/>
    </source>
</evidence>
<name>A0ABR7LKI0_9ACTN</name>
<feature type="region of interest" description="Disordered" evidence="1">
    <location>
        <begin position="1"/>
        <end position="23"/>
    </location>
</feature>
<reference evidence="3 4" key="1">
    <citation type="submission" date="2020-06" db="EMBL/GenBank/DDBJ databases">
        <title>Actinomadura xiongansis sp. nov., isolated from soil of Baiyangdian.</title>
        <authorList>
            <person name="Zhang X."/>
        </authorList>
    </citation>
    <scope>NUCLEOTIDE SEQUENCE [LARGE SCALE GENOMIC DNA]</scope>
    <source>
        <strain evidence="3 4">HBUM206468</strain>
    </source>
</reference>
<evidence type="ECO:0000313" key="4">
    <source>
        <dbReference type="Proteomes" id="UP000805614"/>
    </source>
</evidence>
<comment type="caution">
    <text evidence="3">The sequence shown here is derived from an EMBL/GenBank/DDBJ whole genome shotgun (WGS) entry which is preliminary data.</text>
</comment>
<dbReference type="EMBL" id="JABVEC010000003">
    <property type="protein sequence ID" value="MBC6465255.1"/>
    <property type="molecule type" value="Genomic_DNA"/>
</dbReference>
<gene>
    <name evidence="3" type="ORF">HKK74_07095</name>
</gene>
<dbReference type="Pfam" id="PF20254">
    <property type="entry name" value="DMFA2_C"/>
    <property type="match status" value="1"/>
</dbReference>